<dbReference type="InterPro" id="IPR017871">
    <property type="entry name" value="ABC_transporter-like_CS"/>
</dbReference>
<feature type="transmembrane region" description="Helical" evidence="10">
    <location>
        <begin position="65"/>
        <end position="87"/>
    </location>
</feature>
<keyword evidence="3" id="KW-1003">Cell membrane</keyword>
<dbReference type="PROSITE" id="PS00211">
    <property type="entry name" value="ABC_TRANSPORTER_1"/>
    <property type="match status" value="2"/>
</dbReference>
<dbReference type="InterPro" id="IPR003593">
    <property type="entry name" value="AAA+_ATPase"/>
</dbReference>
<dbReference type="Gene3D" id="3.40.50.300">
    <property type="entry name" value="P-loop containing nucleotide triphosphate hydrolases"/>
    <property type="match status" value="2"/>
</dbReference>
<feature type="transmembrane region" description="Helical" evidence="10">
    <location>
        <begin position="408"/>
        <end position="428"/>
    </location>
</feature>
<dbReference type="InterPro" id="IPR044746">
    <property type="entry name" value="ABCC_6TM_D1"/>
</dbReference>
<evidence type="ECO:0000256" key="7">
    <source>
        <dbReference type="ARBA" id="ARBA00022989"/>
    </source>
</evidence>
<evidence type="ECO:0000256" key="10">
    <source>
        <dbReference type="SAM" id="Phobius"/>
    </source>
</evidence>
<name>A0A9W8UQX0_AKAMU</name>
<dbReference type="GO" id="GO:0140359">
    <property type="term" value="F:ABC-type transporter activity"/>
    <property type="evidence" value="ECO:0007669"/>
    <property type="project" value="InterPro"/>
</dbReference>
<dbReference type="FunFam" id="1.20.1560.10:FF:000055">
    <property type="entry name" value="ABC multidrug transporter (Eurofung)"/>
    <property type="match status" value="1"/>
</dbReference>
<feature type="transmembrane region" description="Helical" evidence="10">
    <location>
        <begin position="936"/>
        <end position="962"/>
    </location>
</feature>
<evidence type="ECO:0000313" key="14">
    <source>
        <dbReference type="Proteomes" id="UP001144673"/>
    </source>
</evidence>
<keyword evidence="6" id="KW-0067">ATP-binding</keyword>
<dbReference type="GO" id="GO:0016887">
    <property type="term" value="F:ATP hydrolysis activity"/>
    <property type="evidence" value="ECO:0007669"/>
    <property type="project" value="InterPro"/>
</dbReference>
<feature type="transmembrane region" description="Helical" evidence="10">
    <location>
        <begin position="159"/>
        <end position="177"/>
    </location>
</feature>
<feature type="transmembrane region" description="Helical" evidence="10">
    <location>
        <begin position="1119"/>
        <end position="1142"/>
    </location>
</feature>
<dbReference type="SUPFAM" id="SSF90123">
    <property type="entry name" value="ABC transporter transmembrane region"/>
    <property type="match status" value="2"/>
</dbReference>
<feature type="transmembrane region" description="Helical" evidence="10">
    <location>
        <begin position="1148"/>
        <end position="1168"/>
    </location>
</feature>
<dbReference type="PROSITE" id="PS50893">
    <property type="entry name" value="ABC_TRANSPORTER_2"/>
    <property type="match status" value="2"/>
</dbReference>
<keyword evidence="14" id="KW-1185">Reference proteome</keyword>
<dbReference type="SMART" id="SM00382">
    <property type="entry name" value="AAA"/>
    <property type="match status" value="2"/>
</dbReference>
<feature type="transmembrane region" description="Helical" evidence="10">
    <location>
        <begin position="99"/>
        <end position="117"/>
    </location>
</feature>
<keyword evidence="9" id="KW-0325">Glycoprotein</keyword>
<dbReference type="GO" id="GO:0005886">
    <property type="term" value="C:plasma membrane"/>
    <property type="evidence" value="ECO:0007669"/>
    <property type="project" value="UniProtKB-SubCell"/>
</dbReference>
<keyword evidence="8 10" id="KW-0472">Membrane</keyword>
<dbReference type="CDD" id="cd18580">
    <property type="entry name" value="ABC_6TM_ABCC_D2"/>
    <property type="match status" value="1"/>
</dbReference>
<feature type="domain" description="ABC transporter" evidence="11">
    <location>
        <begin position="1214"/>
        <end position="1445"/>
    </location>
</feature>
<feature type="transmembrane region" description="Helical" evidence="10">
    <location>
        <begin position="896"/>
        <end position="916"/>
    </location>
</feature>
<dbReference type="CDD" id="cd18579">
    <property type="entry name" value="ABC_6TM_ABCC_D1"/>
    <property type="match status" value="1"/>
</dbReference>
<feature type="transmembrane region" description="Helical" evidence="10">
    <location>
        <begin position="35"/>
        <end position="53"/>
    </location>
</feature>
<dbReference type="PROSITE" id="PS50929">
    <property type="entry name" value="ABC_TM1F"/>
    <property type="match status" value="2"/>
</dbReference>
<comment type="caution">
    <text evidence="13">The sequence shown here is derived from an EMBL/GenBank/DDBJ whole genome shotgun (WGS) entry which is preliminary data.</text>
</comment>
<dbReference type="InterPro" id="IPR036640">
    <property type="entry name" value="ABC1_TM_sf"/>
</dbReference>
<dbReference type="EMBL" id="JAJHUN010000005">
    <property type="protein sequence ID" value="KAJ4159571.1"/>
    <property type="molecule type" value="Genomic_DNA"/>
</dbReference>
<evidence type="ECO:0000313" key="13">
    <source>
        <dbReference type="EMBL" id="KAJ4159571.1"/>
    </source>
</evidence>
<dbReference type="FunFam" id="3.40.50.300:FF:000838">
    <property type="entry name" value="ABC multidrug transporter (Eurofung)"/>
    <property type="match status" value="1"/>
</dbReference>
<dbReference type="RefSeq" id="XP_056057570.1">
    <property type="nucleotide sequence ID" value="XM_056198753.1"/>
</dbReference>
<dbReference type="InterPro" id="IPR003439">
    <property type="entry name" value="ABC_transporter-like_ATP-bd"/>
</dbReference>
<dbReference type="Pfam" id="PF00664">
    <property type="entry name" value="ABC_membrane"/>
    <property type="match status" value="1"/>
</dbReference>
<dbReference type="CDD" id="cd03244">
    <property type="entry name" value="ABCC_MRP_domain2"/>
    <property type="match status" value="1"/>
</dbReference>
<feature type="domain" description="ABC transmembrane type-1" evidence="12">
    <location>
        <begin position="897"/>
        <end position="1183"/>
    </location>
</feature>
<keyword evidence="2" id="KW-0813">Transport</keyword>
<keyword evidence="4 10" id="KW-0812">Transmembrane</keyword>
<dbReference type="PANTHER" id="PTHR24223:SF399">
    <property type="entry name" value="ABC TRANSPORTER ATNG"/>
    <property type="match status" value="1"/>
</dbReference>
<feature type="domain" description="ABC transporter" evidence="11">
    <location>
        <begin position="612"/>
        <end position="840"/>
    </location>
</feature>
<protein>
    <recommendedName>
        <fullName evidence="15">ABC transporter</fullName>
    </recommendedName>
</protein>
<evidence type="ECO:0000259" key="11">
    <source>
        <dbReference type="PROSITE" id="PS50893"/>
    </source>
</evidence>
<feature type="transmembrane region" description="Helical" evidence="10">
    <location>
        <begin position="310"/>
        <end position="331"/>
    </location>
</feature>
<dbReference type="KEGG" id="amus:LMH87_008469"/>
<evidence type="ECO:0000259" key="12">
    <source>
        <dbReference type="PROSITE" id="PS50929"/>
    </source>
</evidence>
<feature type="domain" description="ABC transmembrane type-1" evidence="12">
    <location>
        <begin position="281"/>
        <end position="555"/>
    </location>
</feature>
<dbReference type="Pfam" id="PF00005">
    <property type="entry name" value="ABC_tran"/>
    <property type="match status" value="2"/>
</dbReference>
<keyword evidence="7 10" id="KW-1133">Transmembrane helix</keyword>
<evidence type="ECO:0000256" key="4">
    <source>
        <dbReference type="ARBA" id="ARBA00022692"/>
    </source>
</evidence>
<dbReference type="Proteomes" id="UP001144673">
    <property type="component" value="Unassembled WGS sequence"/>
</dbReference>
<evidence type="ECO:0000256" key="2">
    <source>
        <dbReference type="ARBA" id="ARBA00022448"/>
    </source>
</evidence>
<evidence type="ECO:0000256" key="9">
    <source>
        <dbReference type="ARBA" id="ARBA00023180"/>
    </source>
</evidence>
<dbReference type="FunFam" id="1.20.1560.10:FF:000066">
    <property type="entry name" value="ABC multidrug transporter (Eurofung)"/>
    <property type="match status" value="1"/>
</dbReference>
<feature type="transmembrane region" description="Helical" evidence="10">
    <location>
        <begin position="1038"/>
        <end position="1055"/>
    </location>
</feature>
<dbReference type="GO" id="GO:0005524">
    <property type="term" value="F:ATP binding"/>
    <property type="evidence" value="ECO:0007669"/>
    <property type="project" value="UniProtKB-KW"/>
</dbReference>
<comment type="subcellular location">
    <subcellularLocation>
        <location evidence="1">Cell membrane</location>
        <topology evidence="1">Multi-pass membrane protein</topology>
    </subcellularLocation>
</comment>
<organism evidence="13 14">
    <name type="scientific">Akanthomyces muscarius</name>
    <name type="common">Entomopathogenic fungus</name>
    <name type="synonym">Lecanicillium muscarium</name>
    <dbReference type="NCBI Taxonomy" id="2231603"/>
    <lineage>
        <taxon>Eukaryota</taxon>
        <taxon>Fungi</taxon>
        <taxon>Dikarya</taxon>
        <taxon>Ascomycota</taxon>
        <taxon>Pezizomycotina</taxon>
        <taxon>Sordariomycetes</taxon>
        <taxon>Hypocreomycetidae</taxon>
        <taxon>Hypocreales</taxon>
        <taxon>Cordycipitaceae</taxon>
        <taxon>Akanthomyces</taxon>
    </lineage>
</organism>
<evidence type="ECO:0000256" key="5">
    <source>
        <dbReference type="ARBA" id="ARBA00022741"/>
    </source>
</evidence>
<gene>
    <name evidence="13" type="ORF">LMH87_008469</name>
</gene>
<evidence type="ECO:0000256" key="6">
    <source>
        <dbReference type="ARBA" id="ARBA00022840"/>
    </source>
</evidence>
<feature type="transmembrane region" description="Helical" evidence="10">
    <location>
        <begin position="384"/>
        <end position="402"/>
    </location>
</feature>
<evidence type="ECO:0008006" key="15">
    <source>
        <dbReference type="Google" id="ProtNLM"/>
    </source>
</evidence>
<keyword evidence="5" id="KW-0547">Nucleotide-binding</keyword>
<reference evidence="13" key="1">
    <citation type="journal article" date="2023" name="Access Microbiol">
        <title>De-novo genome assembly for Akanthomyces muscarius, a biocontrol agent of insect agricultural pests.</title>
        <authorList>
            <person name="Erdos Z."/>
            <person name="Studholme D.J."/>
            <person name="Raymond B."/>
            <person name="Sharma M."/>
        </authorList>
    </citation>
    <scope>NUCLEOTIDE SEQUENCE</scope>
    <source>
        <strain evidence="13">Ve6</strain>
    </source>
</reference>
<evidence type="ECO:0000256" key="8">
    <source>
        <dbReference type="ARBA" id="ARBA00023136"/>
    </source>
</evidence>
<evidence type="ECO:0000256" key="3">
    <source>
        <dbReference type="ARBA" id="ARBA00022475"/>
    </source>
</evidence>
<feature type="transmembrane region" description="Helical" evidence="10">
    <location>
        <begin position="129"/>
        <end position="147"/>
    </location>
</feature>
<evidence type="ECO:0000256" key="1">
    <source>
        <dbReference type="ARBA" id="ARBA00004651"/>
    </source>
</evidence>
<dbReference type="Gene3D" id="1.20.1560.10">
    <property type="entry name" value="ABC transporter type 1, transmembrane domain"/>
    <property type="match status" value="2"/>
</dbReference>
<dbReference type="PANTHER" id="PTHR24223">
    <property type="entry name" value="ATP-BINDING CASSETTE SUB-FAMILY C"/>
    <property type="match status" value="1"/>
</dbReference>
<dbReference type="InterPro" id="IPR027417">
    <property type="entry name" value="P-loop_NTPase"/>
</dbReference>
<dbReference type="SUPFAM" id="SSF52540">
    <property type="entry name" value="P-loop containing nucleoside triphosphate hydrolases"/>
    <property type="match status" value="2"/>
</dbReference>
<dbReference type="InterPro" id="IPR044726">
    <property type="entry name" value="ABCC_6TM_D2"/>
</dbReference>
<dbReference type="GeneID" id="80895628"/>
<accession>A0A9W8UQX0</accession>
<dbReference type="InterPro" id="IPR011527">
    <property type="entry name" value="ABC1_TM_dom"/>
</dbReference>
<dbReference type="InterPro" id="IPR050173">
    <property type="entry name" value="ABC_transporter_C-like"/>
</dbReference>
<proteinExistence type="predicted"/>
<sequence length="1450" mass="159980">MTLSCPVSADNVFGPAVAAPCRAGFDFTLLFEETVLTILPLSLAICWVIGRLVQLRSATAKVTTGWLLSSKLLLWSADVALRVVQLALWVSRGIPRTETTVACLALCIVGSVLMLICSHREHFHVLRPSTPLIVFLGVSLILDLARTRTLFFYYTGKDAVAIVNAVGYGVKLLLFIAENVEKRQWLRPQWAEVSREEASGVLNRSLFIWLNPLFTLGFGSKLTLKQLFSLDAEIKSAARPVELMEEWELSSKSSSHALFWQFLRHYKWQFLAGVLPRLSYSGFLFAQPFLLERVLDFIDEQRVANTDSTAYGLIAAYGIVYIGIAVSYTIYQHKTYRLLTLYRGSLIALIYNKTLKMNVANVTDAEAITLMSADIDRIGHSLPLIHELYASLLDIAIALWLLYGRLGIAMIAPIIWIALFTIAGLPIAGAAGNAQSPWLDAIEDRLAVTAKALGSMKAVKMTGLSDLVSTTLRRLRWAEIHASLRYRVLNIFVTVSYFASSAVAPVWGFGVYSILAKARGTPTLTEGVAFAALSLFELMNQPLIHIVDGFEHIQTVRTSFRRVQEYLESDEREDYRVIVNRSPSISDDEKEKLRILEKAPSHHQDLNADDAVTLANVSAAYSVEGDPVLANLNLSIKKGETTMVFGPVGCGKSTFLRLLLGEMASVVGEVTTCFSTAAFCPQTPWITWGSIQSNVVGVLDFEGKWYNIVAQACLLLRDFQELSDGDQTNTGSRGSRLSGGQQMRVSFARALYSRRPVMVLDDVLTGLDRVTERGILERVFGPGGLLKEMESTVIMATNSFSHLQFADNIIILNEKGQVARQGRWEAISADSAFAHHSVHDEPVVTHRPELEISDETMQEIGVPLDANEDSGDDDSARPGDLQVYAFYARVAGVWPILAYLFACSVFVFGVSFPSVWLQKWTNYNSEHPNERIGYYLGVYGALAGVTLLGCSLADSVFNLVVIPRTSKKFHEMLLTTTMRAPTSFVTSTDAGTIINRFSQDLELIDNDLPKSLDQTVFQLLSAVMSAVLVFISSGYVAIAIPFCIAAIAIIQLYYLRTSRQVRILDIEAKAPLFSQFLETLGGISCIRSFGWVAQYESNNRDALNSSQKPYYTLWCIQRWLTLVLDLFVAGLAVLLVGLATNIRGGSTGFLGVALFQVVTFSTTLQVLVAEWTQVEMALGAISRIRSYVLQTKNENQTGENGTVPEEWPDSSATIEFKNVTASYDGESEPILKNLSFTINMGEKVAICGRTGSGKSSTISALLRMLELDGGSIHIGQVDISTLPRQLIRSRLNSVPQEPFFLHGSVRCNIDPAEDAADDRIHEVLESVGLWELFQSRGGLDEDMNEETLSHGQRQLFCLARAALSSANIIIMDEATSGVDEESENLMESVIAKEFETRTVISVAHKLDAILDYSRVILLDKGVILETGQPQELLAKSGSAFKALFDGQRRG</sequence>